<dbReference type="Pfam" id="PF00153">
    <property type="entry name" value="Mito_carr"/>
    <property type="match status" value="6"/>
</dbReference>
<dbReference type="GO" id="GO:0031966">
    <property type="term" value="C:mitochondrial membrane"/>
    <property type="evidence" value="ECO:0007669"/>
    <property type="project" value="UniProtKB-SubCell"/>
</dbReference>
<evidence type="ECO:0000313" key="13">
    <source>
        <dbReference type="Proteomes" id="UP000325440"/>
    </source>
</evidence>
<dbReference type="PANTHER" id="PTHR45624">
    <property type="entry name" value="MITOCHONDRIAL BASIC AMINO ACIDS TRANSPORTER-RELATED"/>
    <property type="match status" value="1"/>
</dbReference>
<evidence type="ECO:0000256" key="11">
    <source>
        <dbReference type="SAM" id="Phobius"/>
    </source>
</evidence>
<feature type="repeat" description="Solcar" evidence="9">
    <location>
        <begin position="105"/>
        <end position="193"/>
    </location>
</feature>
<dbReference type="Proteomes" id="UP000325440">
    <property type="component" value="Unassembled WGS sequence"/>
</dbReference>
<feature type="repeat" description="Solcar" evidence="9">
    <location>
        <begin position="414"/>
        <end position="515"/>
    </location>
</feature>
<dbReference type="GO" id="GO:1990575">
    <property type="term" value="P:mitochondrial L-ornithine transmembrane transport"/>
    <property type="evidence" value="ECO:0007669"/>
    <property type="project" value="TreeGrafter"/>
</dbReference>
<dbReference type="EMBL" id="CABPRJ010000033">
    <property type="protein sequence ID" value="VVC26437.1"/>
    <property type="molecule type" value="Genomic_DNA"/>
</dbReference>
<gene>
    <name evidence="12" type="ORF">CINCED_3A022940</name>
</gene>
<dbReference type="GO" id="GO:0005289">
    <property type="term" value="F:high-affinity L-arginine transmembrane transporter activity"/>
    <property type="evidence" value="ECO:0007669"/>
    <property type="project" value="TreeGrafter"/>
</dbReference>
<feature type="transmembrane region" description="Helical" evidence="11">
    <location>
        <begin position="590"/>
        <end position="616"/>
    </location>
</feature>
<evidence type="ECO:0000256" key="1">
    <source>
        <dbReference type="ARBA" id="ARBA00004225"/>
    </source>
</evidence>
<evidence type="ECO:0000313" key="12">
    <source>
        <dbReference type="EMBL" id="VVC26437.1"/>
    </source>
</evidence>
<keyword evidence="8 9" id="KW-0472">Membrane</keyword>
<feature type="repeat" description="Solcar" evidence="9">
    <location>
        <begin position="204"/>
        <end position="286"/>
    </location>
</feature>
<comment type="similarity">
    <text evidence="2">Belongs to the mitochondrial carrier (TC 2.A.29) family.</text>
</comment>
<evidence type="ECO:0000256" key="2">
    <source>
        <dbReference type="ARBA" id="ARBA00006375"/>
    </source>
</evidence>
<evidence type="ECO:0000256" key="7">
    <source>
        <dbReference type="ARBA" id="ARBA00023128"/>
    </source>
</evidence>
<name>A0A5E4MB21_9HEMI</name>
<feature type="repeat" description="Solcar" evidence="9">
    <location>
        <begin position="531"/>
        <end position="619"/>
    </location>
</feature>
<feature type="repeat" description="Solcar" evidence="9">
    <location>
        <begin position="2"/>
        <end position="86"/>
    </location>
</feature>
<keyword evidence="5" id="KW-0677">Repeat</keyword>
<dbReference type="InterPro" id="IPR050567">
    <property type="entry name" value="Mitochondrial_Carrier"/>
</dbReference>
<reference evidence="12 13" key="1">
    <citation type="submission" date="2019-08" db="EMBL/GenBank/DDBJ databases">
        <authorList>
            <person name="Alioto T."/>
            <person name="Alioto T."/>
            <person name="Gomez Garrido J."/>
        </authorList>
    </citation>
    <scope>NUCLEOTIDE SEQUENCE [LARGE SCALE GENOMIC DNA]</scope>
</reference>
<evidence type="ECO:0000256" key="10">
    <source>
        <dbReference type="SAM" id="MobiDB-lite"/>
    </source>
</evidence>
<dbReference type="InterPro" id="IPR002067">
    <property type="entry name" value="MCP"/>
</dbReference>
<proteinExistence type="inferred from homology"/>
<feature type="repeat" description="Solcar" evidence="9">
    <location>
        <begin position="308"/>
        <end position="389"/>
    </location>
</feature>
<evidence type="ECO:0000256" key="6">
    <source>
        <dbReference type="ARBA" id="ARBA00022989"/>
    </source>
</evidence>
<dbReference type="SUPFAM" id="SSF103506">
    <property type="entry name" value="Mitochondrial carrier"/>
    <property type="match status" value="2"/>
</dbReference>
<organism evidence="12 13">
    <name type="scientific">Cinara cedri</name>
    <dbReference type="NCBI Taxonomy" id="506608"/>
    <lineage>
        <taxon>Eukaryota</taxon>
        <taxon>Metazoa</taxon>
        <taxon>Ecdysozoa</taxon>
        <taxon>Arthropoda</taxon>
        <taxon>Hexapoda</taxon>
        <taxon>Insecta</taxon>
        <taxon>Pterygota</taxon>
        <taxon>Neoptera</taxon>
        <taxon>Paraneoptera</taxon>
        <taxon>Hemiptera</taxon>
        <taxon>Sternorrhyncha</taxon>
        <taxon>Aphidomorpha</taxon>
        <taxon>Aphidoidea</taxon>
        <taxon>Aphididae</taxon>
        <taxon>Lachninae</taxon>
        <taxon>Cinara</taxon>
    </lineage>
</organism>
<keyword evidence="13" id="KW-1185">Reference proteome</keyword>
<evidence type="ECO:0000256" key="4">
    <source>
        <dbReference type="ARBA" id="ARBA00022692"/>
    </source>
</evidence>
<dbReference type="Gene3D" id="1.50.40.10">
    <property type="entry name" value="Mitochondrial carrier domain"/>
    <property type="match status" value="3"/>
</dbReference>
<dbReference type="PRINTS" id="PR00926">
    <property type="entry name" value="MITOCARRIER"/>
</dbReference>
<evidence type="ECO:0000256" key="8">
    <source>
        <dbReference type="ARBA" id="ARBA00023136"/>
    </source>
</evidence>
<evidence type="ECO:0000256" key="9">
    <source>
        <dbReference type="PROSITE-ProRule" id="PRU00282"/>
    </source>
</evidence>
<feature type="region of interest" description="Disordered" evidence="10">
    <location>
        <begin position="449"/>
        <end position="469"/>
    </location>
</feature>
<keyword evidence="6 11" id="KW-1133">Transmembrane helix</keyword>
<protein>
    <submittedName>
        <fullName evidence="12">Mitochondrial carrier protein,Mitochondrial carrier domain,Mitochondrial substrate/solute carrier</fullName>
    </submittedName>
</protein>
<dbReference type="PANTHER" id="PTHR45624:SF1">
    <property type="entry name" value="SD08189P"/>
    <property type="match status" value="1"/>
</dbReference>
<keyword evidence="7" id="KW-0496">Mitochondrion</keyword>
<feature type="transmembrane region" description="Helical" evidence="11">
    <location>
        <begin position="531"/>
        <end position="552"/>
    </location>
</feature>
<dbReference type="InterPro" id="IPR023395">
    <property type="entry name" value="MCP_dom_sf"/>
</dbReference>
<evidence type="ECO:0000256" key="5">
    <source>
        <dbReference type="ARBA" id="ARBA00022737"/>
    </source>
</evidence>
<dbReference type="OrthoDB" id="193856at2759"/>
<keyword evidence="3" id="KW-0813">Transport</keyword>
<sequence>MLDTTVDMLAGVTGGVAAVLVGQPLDTVKTNMQLYPNLYKKMFASLYETARQRGVRGLYAGMIPALVANAAENAVMFASYGQCQSLVANAVGLSSKTHLCCVHNASAGSISSVSMRTPVFTSVVLCPAELVKIRMQGYEDFADVKRPTIKLAVKQILKSGGYRGLYRGLELTFLRECVGNALFFGTYEYTREQLKPTDGQKENCDPLATMASGSIAGLVTWLVSYPIDVIKTRVQMTEKKSGMPLIWNEIQRAGTRGLYSGLFPTLFKTVPVTGVLLSSVEFSRPIFQNILADSSSLNDSIATPENQIFSLCDFLSGWMAGVVSTFVGHPMDTVRVIQQVTNTGIVESVRSVYSEQKFAGFYRGMMFPLLSTGVINSVLFGANGNAMRFIQKYRGINDVDVRYCCDANELNKTQWHCDTFAAGCVGGFLSTAINIPIEVVKTMLQASNVSPKPADTSETPKKTGPPKTPSPFKLIVEQYKAGGIRSLYKGATLLILRDVPSTGIYFLSYEHYCCVLKKSWNNRSEIKNEPMAMHIQLIAGGLAGVTSWIFVLPIDVVKTKFIVDSLKEKPLYTGAWDCTKKMYAQGGVKMFFRGFGLLCIRAFPVNGIAFLVYGILLDMCSVNDDGNKSIE</sequence>
<evidence type="ECO:0000256" key="3">
    <source>
        <dbReference type="ARBA" id="ARBA00022448"/>
    </source>
</evidence>
<comment type="subcellular location">
    <subcellularLocation>
        <location evidence="1">Mitochondrion membrane</location>
        <topology evidence="1">Multi-pass membrane protein</topology>
    </subcellularLocation>
</comment>
<dbReference type="AlphaFoldDB" id="A0A5E4MB21"/>
<dbReference type="PROSITE" id="PS50920">
    <property type="entry name" value="SOLCAR"/>
    <property type="match status" value="6"/>
</dbReference>
<dbReference type="InterPro" id="IPR018108">
    <property type="entry name" value="MCP_transmembrane"/>
</dbReference>
<keyword evidence="4 9" id="KW-0812">Transmembrane</keyword>
<accession>A0A5E4MB21</accession>